<feature type="domain" description="DUF2061" evidence="1">
    <location>
        <begin position="31"/>
        <end position="82"/>
    </location>
</feature>
<protein>
    <submittedName>
        <fullName evidence="2">Putative membrane protein</fullName>
    </submittedName>
</protein>
<dbReference type="Pfam" id="PF09834">
    <property type="entry name" value="DUF2061"/>
    <property type="match status" value="1"/>
</dbReference>
<keyword evidence="3" id="KW-1185">Reference proteome</keyword>
<dbReference type="RefSeq" id="WP_115877824.1">
    <property type="nucleotide sequence ID" value="NZ_QTTQ01000009.1"/>
</dbReference>
<organism evidence="2 3">
    <name type="scientific">Lutibacter oceani</name>
    <dbReference type="NCBI Taxonomy" id="1853311"/>
    <lineage>
        <taxon>Bacteria</taxon>
        <taxon>Pseudomonadati</taxon>
        <taxon>Bacteroidota</taxon>
        <taxon>Flavobacteriia</taxon>
        <taxon>Flavobacteriales</taxon>
        <taxon>Flavobacteriaceae</taxon>
        <taxon>Lutibacter</taxon>
    </lineage>
</organism>
<dbReference type="EMBL" id="QTTQ01000009">
    <property type="protein sequence ID" value="REE83142.1"/>
    <property type="molecule type" value="Genomic_DNA"/>
</dbReference>
<evidence type="ECO:0000259" key="1">
    <source>
        <dbReference type="Pfam" id="PF09834"/>
    </source>
</evidence>
<evidence type="ECO:0000313" key="2">
    <source>
        <dbReference type="EMBL" id="REE83142.1"/>
    </source>
</evidence>
<accession>A0A3D9S3G1</accession>
<dbReference type="Proteomes" id="UP000256429">
    <property type="component" value="Unassembled WGS sequence"/>
</dbReference>
<dbReference type="AlphaFoldDB" id="A0A3D9S3G1"/>
<dbReference type="InterPro" id="IPR018638">
    <property type="entry name" value="DUF2061_membrane"/>
</dbReference>
<proteinExistence type="predicted"/>
<reference evidence="2 3" key="1">
    <citation type="submission" date="2018-08" db="EMBL/GenBank/DDBJ databases">
        <title>Genomic Encyclopedia of Type Strains, Phase III (KMG-III): the genomes of soil and plant-associated and newly described type strains.</title>
        <authorList>
            <person name="Whitman W."/>
        </authorList>
    </citation>
    <scope>NUCLEOTIDE SEQUENCE [LARGE SCALE GENOMIC DNA]</scope>
    <source>
        <strain evidence="2 3">325-5</strain>
    </source>
</reference>
<name>A0A3D9S3G1_9FLAO</name>
<evidence type="ECO:0000313" key="3">
    <source>
        <dbReference type="Proteomes" id="UP000256429"/>
    </source>
</evidence>
<sequence>MILDQIFISEKHKPAANYSKSKSSEKPIRSVVKAISWRIVGTLDTMVISWVITGELAMAISIGSIEVVTKMVLYYGHERIWNYIKWWK</sequence>
<comment type="caution">
    <text evidence="2">The sequence shown here is derived from an EMBL/GenBank/DDBJ whole genome shotgun (WGS) entry which is preliminary data.</text>
</comment>
<dbReference type="OrthoDB" id="197461at2"/>
<gene>
    <name evidence="2" type="ORF">BX611_0424</name>
</gene>